<gene>
    <name evidence="2" type="ORF">CR513_44905</name>
</gene>
<name>A0A371FAC7_MUCPR</name>
<feature type="non-terminal residue" evidence="2">
    <location>
        <position position="1"/>
    </location>
</feature>
<reference evidence="2" key="1">
    <citation type="submission" date="2018-05" db="EMBL/GenBank/DDBJ databases">
        <title>Draft genome of Mucuna pruriens seed.</title>
        <authorList>
            <person name="Nnadi N.E."/>
            <person name="Vos R."/>
            <person name="Hasami M.H."/>
            <person name="Devisetty U.K."/>
            <person name="Aguiy J.C."/>
        </authorList>
    </citation>
    <scope>NUCLEOTIDE SEQUENCE [LARGE SCALE GENOMIC DNA]</scope>
    <source>
        <strain evidence="2">JCA_2017</strain>
    </source>
</reference>
<dbReference type="AlphaFoldDB" id="A0A371FAC7"/>
<dbReference type="OrthoDB" id="542221at2759"/>
<dbReference type="EMBL" id="QJKJ01009890">
    <property type="protein sequence ID" value="RDX75239.1"/>
    <property type="molecule type" value="Genomic_DNA"/>
</dbReference>
<dbReference type="Proteomes" id="UP000257109">
    <property type="component" value="Unassembled WGS sequence"/>
</dbReference>
<dbReference type="Pfam" id="PF00078">
    <property type="entry name" value="RVT_1"/>
    <property type="match status" value="1"/>
</dbReference>
<protein>
    <recommendedName>
        <fullName evidence="1">Reverse transcriptase domain-containing protein</fullName>
    </recommendedName>
</protein>
<dbReference type="InterPro" id="IPR043502">
    <property type="entry name" value="DNA/RNA_pol_sf"/>
</dbReference>
<dbReference type="Gene3D" id="3.30.70.270">
    <property type="match status" value="2"/>
</dbReference>
<dbReference type="PANTHER" id="PTHR24559">
    <property type="entry name" value="TRANSPOSON TY3-I GAG-POL POLYPROTEIN"/>
    <property type="match status" value="1"/>
</dbReference>
<organism evidence="2 3">
    <name type="scientific">Mucuna pruriens</name>
    <name type="common">Velvet bean</name>
    <name type="synonym">Dolichos pruriens</name>
    <dbReference type="NCBI Taxonomy" id="157652"/>
    <lineage>
        <taxon>Eukaryota</taxon>
        <taxon>Viridiplantae</taxon>
        <taxon>Streptophyta</taxon>
        <taxon>Embryophyta</taxon>
        <taxon>Tracheophyta</taxon>
        <taxon>Spermatophyta</taxon>
        <taxon>Magnoliopsida</taxon>
        <taxon>eudicotyledons</taxon>
        <taxon>Gunneridae</taxon>
        <taxon>Pentapetalae</taxon>
        <taxon>rosids</taxon>
        <taxon>fabids</taxon>
        <taxon>Fabales</taxon>
        <taxon>Fabaceae</taxon>
        <taxon>Papilionoideae</taxon>
        <taxon>50 kb inversion clade</taxon>
        <taxon>NPAAA clade</taxon>
        <taxon>indigoferoid/millettioid clade</taxon>
        <taxon>Phaseoleae</taxon>
        <taxon>Mucuna</taxon>
    </lineage>
</organism>
<proteinExistence type="predicted"/>
<comment type="caution">
    <text evidence="2">The sequence shown here is derived from an EMBL/GenBank/DDBJ whole genome shotgun (WGS) entry which is preliminary data.</text>
</comment>
<evidence type="ECO:0000313" key="2">
    <source>
        <dbReference type="EMBL" id="RDX75239.1"/>
    </source>
</evidence>
<accession>A0A371FAC7</accession>
<feature type="domain" description="Reverse transcriptase" evidence="1">
    <location>
        <begin position="70"/>
        <end position="224"/>
    </location>
</feature>
<sequence>MFLHGAQLTCRESTQTFCTIASRTRPVAQKKRRLGEEKRKATKEETNKLLTADFIKELQYPTWLANVIMVRKPNGKWWMCTDYIDLNKACPNDPYPLPNIDRLVDSASSCKLLSFMDAYSRYNQIRMHPHDEAKTTFIRDTGTFYYKVMSFSLKNAVATYQRLMDRIFKDVMGHDMEAYIDNMKHQLKLNLEKCSFGVQDGKFLEYMLTERGIEANPEKCQAVINMRSPRNVKEVQ</sequence>
<dbReference type="PANTHER" id="PTHR24559:SF430">
    <property type="entry name" value="RNA-DIRECTED DNA POLYMERASE"/>
    <property type="match status" value="1"/>
</dbReference>
<evidence type="ECO:0000313" key="3">
    <source>
        <dbReference type="Proteomes" id="UP000257109"/>
    </source>
</evidence>
<dbReference type="InterPro" id="IPR043128">
    <property type="entry name" value="Rev_trsase/Diguanyl_cyclase"/>
</dbReference>
<dbReference type="InterPro" id="IPR053134">
    <property type="entry name" value="RNA-dir_DNA_polymerase"/>
</dbReference>
<evidence type="ECO:0000259" key="1">
    <source>
        <dbReference type="Pfam" id="PF00078"/>
    </source>
</evidence>
<dbReference type="CDD" id="cd01647">
    <property type="entry name" value="RT_LTR"/>
    <property type="match status" value="1"/>
</dbReference>
<keyword evidence="3" id="KW-1185">Reference proteome</keyword>
<dbReference type="InterPro" id="IPR000477">
    <property type="entry name" value="RT_dom"/>
</dbReference>
<dbReference type="SUPFAM" id="SSF56672">
    <property type="entry name" value="DNA/RNA polymerases"/>
    <property type="match status" value="1"/>
</dbReference>
<dbReference type="Gene3D" id="3.10.10.10">
    <property type="entry name" value="HIV Type 1 Reverse Transcriptase, subunit A, domain 1"/>
    <property type="match status" value="1"/>
</dbReference>